<dbReference type="EMBL" id="JAIRBM010000008">
    <property type="protein sequence ID" value="MBZ6077096.1"/>
    <property type="molecule type" value="Genomic_DNA"/>
</dbReference>
<reference evidence="1 2" key="1">
    <citation type="submission" date="2021-09" db="EMBL/GenBank/DDBJ databases">
        <title>The complete genome sequence of a new microorganism.</title>
        <authorList>
            <person name="Zi Z."/>
        </authorList>
    </citation>
    <scope>NUCLEOTIDE SEQUENCE [LARGE SCALE GENOMIC DNA]</scope>
    <source>
        <strain evidence="1 2">WGZ8</strain>
    </source>
</reference>
<protein>
    <recommendedName>
        <fullName evidence="3">MarR family transcriptional regulator</fullName>
    </recommendedName>
</protein>
<dbReference type="RefSeq" id="WP_224313411.1">
    <property type="nucleotide sequence ID" value="NZ_JAIRBM010000008.1"/>
</dbReference>
<evidence type="ECO:0008006" key="3">
    <source>
        <dbReference type="Google" id="ProtNLM"/>
    </source>
</evidence>
<sequence length="310" mass="34341">MSRTVPQSDALDVDSAYEEAIRFCVDAILRMHWGEKLINKIFGRASQSHAAGLAVIMHFEALEKRGRRPTLALVQAQMGKSRTLAAFFGLLRLAGFLRIEIDPADRRLHYLVPNAPLVDGLKGWILHHVRCCEIMNLIEPGFAERARADEALFGSFIARTRPVLERTRQPPAEAESWTWIDSLDCGDRVGLLLLRGHYTAADGGEAWFPFNSRQVAEKLGISHSHVRNVLNQAEAKGLLRQDRRGNGISLSPRFVGEARAWFTAFWGWVAASVAATPLPREVEDASAGVEALAADPVRTSAWNAGWAVSR</sequence>
<gene>
    <name evidence="1" type="ORF">K9B37_12495</name>
</gene>
<accession>A0ABS7VNJ1</accession>
<organism evidence="1 2">
    <name type="scientific">Microvirga puerhi</name>
    <dbReference type="NCBI Taxonomy" id="2876078"/>
    <lineage>
        <taxon>Bacteria</taxon>
        <taxon>Pseudomonadati</taxon>
        <taxon>Pseudomonadota</taxon>
        <taxon>Alphaproteobacteria</taxon>
        <taxon>Hyphomicrobiales</taxon>
        <taxon>Methylobacteriaceae</taxon>
        <taxon>Microvirga</taxon>
    </lineage>
</organism>
<keyword evidence="2" id="KW-1185">Reference proteome</keyword>
<name>A0ABS7VNJ1_9HYPH</name>
<comment type="caution">
    <text evidence="1">The sequence shown here is derived from an EMBL/GenBank/DDBJ whole genome shotgun (WGS) entry which is preliminary data.</text>
</comment>
<evidence type="ECO:0000313" key="1">
    <source>
        <dbReference type="EMBL" id="MBZ6077096.1"/>
    </source>
</evidence>
<dbReference type="Proteomes" id="UP000704176">
    <property type="component" value="Unassembled WGS sequence"/>
</dbReference>
<proteinExistence type="predicted"/>
<evidence type="ECO:0000313" key="2">
    <source>
        <dbReference type="Proteomes" id="UP000704176"/>
    </source>
</evidence>